<reference evidence="2 3" key="1">
    <citation type="submission" date="2022-12" db="EMBL/GenBank/DDBJ databases">
        <title>Genomic features and morphological characterization of a novel Knufia sp. strain isolated from spacecraft assembly facility.</title>
        <authorList>
            <person name="Teixeira M."/>
            <person name="Chander A.M."/>
            <person name="Stajich J.E."/>
            <person name="Venkateswaran K."/>
        </authorList>
    </citation>
    <scope>NUCLEOTIDE SEQUENCE [LARGE SCALE GENOMIC DNA]</scope>
    <source>
        <strain evidence="2 3">FJI-L2-BK-P2</strain>
    </source>
</reference>
<dbReference type="EMBL" id="JAKLMC020000003">
    <property type="protein sequence ID" value="KAK5957536.1"/>
    <property type="molecule type" value="Genomic_DNA"/>
</dbReference>
<dbReference type="InterPro" id="IPR052895">
    <property type="entry name" value="HetReg/Transcr_Mod"/>
</dbReference>
<comment type="caution">
    <text evidence="2">The sequence shown here is derived from an EMBL/GenBank/DDBJ whole genome shotgun (WGS) entry which is preliminary data.</text>
</comment>
<dbReference type="AlphaFoldDB" id="A0AAN8FFF3"/>
<feature type="domain" description="Heterokaryon incompatibility" evidence="1">
    <location>
        <begin position="95"/>
        <end position="199"/>
    </location>
</feature>
<dbReference type="PANTHER" id="PTHR24148:SF82">
    <property type="entry name" value="HETEROKARYON INCOMPATIBILITY DOMAIN-CONTAINING PROTEIN"/>
    <property type="match status" value="1"/>
</dbReference>
<dbReference type="PANTHER" id="PTHR24148">
    <property type="entry name" value="ANKYRIN REPEAT DOMAIN-CONTAINING PROTEIN 39 HOMOLOG-RELATED"/>
    <property type="match status" value="1"/>
</dbReference>
<dbReference type="Pfam" id="PF06985">
    <property type="entry name" value="HET"/>
    <property type="match status" value="1"/>
</dbReference>
<dbReference type="Proteomes" id="UP001316803">
    <property type="component" value="Unassembled WGS sequence"/>
</dbReference>
<gene>
    <name evidence="2" type="ORF">OHC33_001912</name>
</gene>
<protein>
    <recommendedName>
        <fullName evidence="1">Heterokaryon incompatibility domain-containing protein</fullName>
    </recommendedName>
</protein>
<proteinExistence type="predicted"/>
<name>A0AAN8FFF3_9EURO</name>
<evidence type="ECO:0000313" key="2">
    <source>
        <dbReference type="EMBL" id="KAK5957536.1"/>
    </source>
</evidence>
<evidence type="ECO:0000313" key="3">
    <source>
        <dbReference type="Proteomes" id="UP001316803"/>
    </source>
</evidence>
<organism evidence="2 3">
    <name type="scientific">Knufia fluminis</name>
    <dbReference type="NCBI Taxonomy" id="191047"/>
    <lineage>
        <taxon>Eukaryota</taxon>
        <taxon>Fungi</taxon>
        <taxon>Dikarya</taxon>
        <taxon>Ascomycota</taxon>
        <taxon>Pezizomycotina</taxon>
        <taxon>Eurotiomycetes</taxon>
        <taxon>Chaetothyriomycetidae</taxon>
        <taxon>Chaetothyriales</taxon>
        <taxon>Trichomeriaceae</taxon>
        <taxon>Knufia</taxon>
    </lineage>
</organism>
<sequence>MNATTMPVQTARKRGWSGCEQVNDEEPKTVVHKIRKRNQGHERLSDTEYRYDQLSDPEPYIRVLQLLPAENEDDDLHCTLHAMCLSHSPEDKYAYEALSYAWGDSQERRTVYLDGCLLYITVNLDAALRHLRYTSRNRRLWVDALCINQSDDREKSLQVAVMRHIYAKAYRVLVWLGAGDGDTDAAMDLFASVVEEPGHGHGPEETHTSRTARRVQAYRKHMVDPNMGFSGGCGGIKQPAGGVWPSANLSAGPGSQAT</sequence>
<dbReference type="InterPro" id="IPR010730">
    <property type="entry name" value="HET"/>
</dbReference>
<keyword evidence="3" id="KW-1185">Reference proteome</keyword>
<accession>A0AAN8FFF3</accession>
<evidence type="ECO:0000259" key="1">
    <source>
        <dbReference type="Pfam" id="PF06985"/>
    </source>
</evidence>